<feature type="compositionally biased region" description="Basic and acidic residues" evidence="2">
    <location>
        <begin position="656"/>
        <end position="693"/>
    </location>
</feature>
<feature type="region of interest" description="Disordered" evidence="2">
    <location>
        <begin position="69"/>
        <end position="88"/>
    </location>
</feature>
<proteinExistence type="inferred from homology"/>
<dbReference type="EMBL" id="LYXU01000003">
    <property type="protein sequence ID" value="OBS21095.1"/>
    <property type="molecule type" value="Genomic_DNA"/>
</dbReference>
<dbReference type="NCBIfam" id="TIGR00756">
    <property type="entry name" value="PPR"/>
    <property type="match status" value="1"/>
</dbReference>
<comment type="caution">
    <text evidence="3">The sequence shown here is derived from an EMBL/GenBank/DDBJ whole genome shotgun (WGS) entry which is preliminary data.</text>
</comment>
<feature type="region of interest" description="Disordered" evidence="2">
    <location>
        <begin position="650"/>
        <end position="693"/>
    </location>
</feature>
<comment type="similarity">
    <text evidence="1">Belongs to the PPR family. P subfamily.</text>
</comment>
<dbReference type="InterPro" id="IPR002885">
    <property type="entry name" value="PPR_rpt"/>
</dbReference>
<evidence type="ECO:0000256" key="2">
    <source>
        <dbReference type="SAM" id="MobiDB-lite"/>
    </source>
</evidence>
<gene>
    <name evidence="3" type="ORF">FPOA_07435</name>
</gene>
<dbReference type="Proteomes" id="UP000091967">
    <property type="component" value="Unassembled WGS sequence"/>
</dbReference>
<dbReference type="InterPro" id="IPR050872">
    <property type="entry name" value="PPR_P_subfamily"/>
</dbReference>
<evidence type="ECO:0000313" key="4">
    <source>
        <dbReference type="Proteomes" id="UP000091967"/>
    </source>
</evidence>
<protein>
    <recommendedName>
        <fullName evidence="5">Pentacotripeptide-repeat region of PRORP domain-containing protein</fullName>
    </recommendedName>
</protein>
<evidence type="ECO:0000313" key="3">
    <source>
        <dbReference type="EMBL" id="OBS21095.1"/>
    </source>
</evidence>
<dbReference type="OMA" id="CVRDNIN"/>
<dbReference type="Gene3D" id="1.25.40.10">
    <property type="entry name" value="Tetratricopeptide repeat domain"/>
    <property type="match status" value="1"/>
</dbReference>
<dbReference type="InterPro" id="IPR011990">
    <property type="entry name" value="TPR-like_helical_dom_sf"/>
</dbReference>
<dbReference type="STRING" id="36050.A0A1B8AKE9"/>
<keyword evidence="4" id="KW-1185">Reference proteome</keyword>
<dbReference type="PANTHER" id="PTHR46128:SF329">
    <property type="entry name" value="MITOCHONDRIAL GROUP I INTRON SPLICING FACTOR DMR1"/>
    <property type="match status" value="1"/>
</dbReference>
<evidence type="ECO:0000256" key="1">
    <source>
        <dbReference type="ARBA" id="ARBA00007626"/>
    </source>
</evidence>
<organism evidence="3 4">
    <name type="scientific">Fusarium poae</name>
    <dbReference type="NCBI Taxonomy" id="36050"/>
    <lineage>
        <taxon>Eukaryota</taxon>
        <taxon>Fungi</taxon>
        <taxon>Dikarya</taxon>
        <taxon>Ascomycota</taxon>
        <taxon>Pezizomycotina</taxon>
        <taxon>Sordariomycetes</taxon>
        <taxon>Hypocreomycetidae</taxon>
        <taxon>Hypocreales</taxon>
        <taxon>Nectriaceae</taxon>
        <taxon>Fusarium</taxon>
    </lineage>
</organism>
<dbReference type="Pfam" id="PF13041">
    <property type="entry name" value="PPR_2"/>
    <property type="match status" value="1"/>
</dbReference>
<dbReference type="AlphaFoldDB" id="A0A1B8AKE9"/>
<accession>A0A1B8AKE9</accession>
<feature type="compositionally biased region" description="Basic and acidic residues" evidence="2">
    <location>
        <begin position="74"/>
        <end position="88"/>
    </location>
</feature>
<reference evidence="3 4" key="1">
    <citation type="submission" date="2016-06" db="EMBL/GenBank/DDBJ databases">
        <title>Living apart together: crosstalk between the core and supernumerary genomes in a fungal plant pathogen.</title>
        <authorList>
            <person name="Vanheule A."/>
            <person name="Audenaert K."/>
            <person name="Warris S."/>
            <person name="Van De Geest H."/>
            <person name="Schijlen E."/>
            <person name="Hofte M."/>
            <person name="De Saeger S."/>
            <person name="Haesaert G."/>
            <person name="Waalwijk C."/>
            <person name="Van Der Lee T."/>
        </authorList>
    </citation>
    <scope>NUCLEOTIDE SEQUENCE [LARGE SCALE GENOMIC DNA]</scope>
    <source>
        <strain evidence="3 4">2516</strain>
    </source>
</reference>
<sequence>MADKLIYGGVCLRRALQLVPHRRLAARPILESQYRSFHKTQHMFDSTTAKPAKTTLTTEATTAAISKTYAPKNNNRDTPRSLEDGVEKSVSAEKEMLRIERVAKKELRYLGDDPWKFSQYVNQALEKGKFEEAYCVVKMGSRTLSLVVPWTMLMDYMLQQQQLTKAIRIFNDMKKRAQFPNAQTYTTLFRGLARSQHPKLAVAEAVKQYNNLLKDSRLEPNTTHLNAVLNVCNRAGDLDSMFAIVDTVNDSTRAVTAFTYATIFNALRWNTNSDVKDLTDEQKQFNIRNSVQRAKVIWGEVMSKWRQGRLVIDEEVVCSMCRLMLMSSDIDDKREIFDIVEQTMNVPNLSKIQERSAVDARKTDPKTGAVAKKDGNGFYATPGNNTLSLLLQVVNLTKQSGIGIKYWNFLVREYNIEPDRDCWMRLFSILKQARASAHATEILSIVPEDTISPRIYRMAMETCIRDNINQNVIKNADRALDNMMERIEIPDPQTMRLYLTAVQNTHYHLRARANDGDVAGAKRAYGIQVTKALDRLWVPYRKLHNHFFRDTKSKTDRDEGILYNQQREVIALARIMYGSYNKVIQQEMLPEEDLQRVRPIGGRINREIQAFFAKREEKEPNLRKTKGRGAAEEEMSEYYTVMEIESFWDTTQAGRPQRDRRYEERRSRGYDNDRRRQNEDRRGIDSRRSNLAG</sequence>
<dbReference type="PANTHER" id="PTHR46128">
    <property type="entry name" value="MITOCHONDRIAL GROUP I INTRON SPLICING FACTOR CCM1"/>
    <property type="match status" value="1"/>
</dbReference>
<evidence type="ECO:0008006" key="5">
    <source>
        <dbReference type="Google" id="ProtNLM"/>
    </source>
</evidence>
<name>A0A1B8AKE9_FUSPO</name>